<evidence type="ECO:0000313" key="6">
    <source>
        <dbReference type="Proteomes" id="UP000037035"/>
    </source>
</evidence>
<feature type="compositionally biased region" description="Polar residues" evidence="4">
    <location>
        <begin position="670"/>
        <end position="687"/>
    </location>
</feature>
<feature type="region of interest" description="Disordered" evidence="4">
    <location>
        <begin position="205"/>
        <end position="249"/>
    </location>
</feature>
<feature type="compositionally biased region" description="Low complexity" evidence="4">
    <location>
        <begin position="360"/>
        <end position="372"/>
    </location>
</feature>
<dbReference type="VEuPathDB" id="FungiDB:VP01_3240g1"/>
<comment type="subcellular location">
    <subcellularLocation>
        <location evidence="1">Cytoplasm</location>
    </subcellularLocation>
</comment>
<feature type="compositionally biased region" description="Gly residues" evidence="4">
    <location>
        <begin position="587"/>
        <end position="606"/>
    </location>
</feature>
<evidence type="ECO:0000256" key="4">
    <source>
        <dbReference type="SAM" id="MobiDB-lite"/>
    </source>
</evidence>
<keyword evidence="3" id="KW-0963">Cytoplasm</keyword>
<dbReference type="Pfam" id="PF06058">
    <property type="entry name" value="DCP1"/>
    <property type="match status" value="1"/>
</dbReference>
<feature type="compositionally biased region" description="Polar residues" evidence="4">
    <location>
        <begin position="343"/>
        <end position="359"/>
    </location>
</feature>
<evidence type="ECO:0000256" key="2">
    <source>
        <dbReference type="ARBA" id="ARBA00008778"/>
    </source>
</evidence>
<accession>A0A0L6UY19</accession>
<feature type="region of interest" description="Disordered" evidence="4">
    <location>
        <begin position="157"/>
        <end position="182"/>
    </location>
</feature>
<dbReference type="STRING" id="27349.A0A0L6UY19"/>
<organism evidence="5 6">
    <name type="scientific">Puccinia sorghi</name>
    <dbReference type="NCBI Taxonomy" id="27349"/>
    <lineage>
        <taxon>Eukaryota</taxon>
        <taxon>Fungi</taxon>
        <taxon>Dikarya</taxon>
        <taxon>Basidiomycota</taxon>
        <taxon>Pucciniomycotina</taxon>
        <taxon>Pucciniomycetes</taxon>
        <taxon>Pucciniales</taxon>
        <taxon>Pucciniaceae</taxon>
        <taxon>Puccinia</taxon>
    </lineage>
</organism>
<sequence length="786" mass="85823">MDPRTINFNVLRRHDNQISSILDSTSYAVIYRYFHGAWSKTGFEGTLFIFQRDIHPFYGVFVLNRQGLDNLCEGLLAGWDVDLDEGLIIWRSAGATGDADDGQPSFFCYCIVFLFHLSTHFPLSASPKTSSMAFGCMRRRIEPESLLPCSSQLIENASSKKNSPQQVPPSTSPPPVSLSHPVPRVPIITAGQTISLDQLFGVGSVCSEPPPQTSALPHPGASVTDPDEEKENLLPSQVMSPDPSDLPKGMQLLDSLFQKAAIKSQGSHQNNPTNPQPINQHPTSIHQLLDQVSGPTSKPPPQNYPHSSDSRRDRRESSGQENLKQQYATIDQSAQPNHRRGVSQRNDYRSLNASHNNNPHSRQSSGGSSSHSRNGKIPMSHNPTTQTHQHTQPAISHPHPSNVVNIVAAPVPIENANAEARHNILSLLGHPAAARPDDVYSAGTNPQNPMLVAPPAGNQAIWPNSSPDSRGGSNPRNLYSPQLQHEPQQASSASHHAHSSPRSRVASQEASPHQNPHQGPLQHPLPMQSHAHGNSTERTPPRVAQINSASHSPNGPRPQVDSRHHHPHQPPPPPQQQPPPGGNHLTAGGGSQGIGNMNGGPAGPGYTGSAWPFDKIPNRALSPLNPARQSPSNLGVHRGRYPQSSNNNNRKSFQQHRQQMPMDHSPPHVNDSSRPSRSHSYTDTNNSNDRRTSTHSNHSPSQTNPGQINSKLAVESLDQLLVDQKLENNLLGSAQNNHIHQQQLADANPLDKAHFVHSILDLINNNGAFVDTLYARYLARYAEKYL</sequence>
<dbReference type="InterPro" id="IPR010334">
    <property type="entry name" value="Dcp1"/>
</dbReference>
<dbReference type="InterPro" id="IPR011993">
    <property type="entry name" value="PH-like_dom_sf"/>
</dbReference>
<dbReference type="EMBL" id="LAVV01008214">
    <property type="protein sequence ID" value="KNZ53423.1"/>
    <property type="molecule type" value="Genomic_DNA"/>
</dbReference>
<feature type="compositionally biased region" description="Pro residues" evidence="4">
    <location>
        <begin position="166"/>
        <end position="176"/>
    </location>
</feature>
<keyword evidence="6" id="KW-1185">Reference proteome</keyword>
<comment type="caution">
    <text evidence="5">The sequence shown here is derived from an EMBL/GenBank/DDBJ whole genome shotgun (WGS) entry which is preliminary data.</text>
</comment>
<dbReference type="Gene3D" id="2.30.29.30">
    <property type="entry name" value="Pleckstrin-homology domain (PH domain)/Phosphotyrosine-binding domain (PTB)"/>
    <property type="match status" value="1"/>
</dbReference>
<dbReference type="Proteomes" id="UP000037035">
    <property type="component" value="Unassembled WGS sequence"/>
</dbReference>
<reference evidence="5 6" key="1">
    <citation type="submission" date="2015-08" db="EMBL/GenBank/DDBJ databases">
        <title>Next Generation Sequencing and Analysis of the Genome of Puccinia sorghi L Schw, the Causal Agent of Maize Common Rust.</title>
        <authorList>
            <person name="Rochi L."/>
            <person name="Burguener G."/>
            <person name="Darino M."/>
            <person name="Turjanski A."/>
            <person name="Kreff E."/>
            <person name="Dieguez M.J."/>
            <person name="Sacco F."/>
        </authorList>
    </citation>
    <scope>NUCLEOTIDE SEQUENCE [LARGE SCALE GENOMIC DNA]</scope>
    <source>
        <strain evidence="5 6">RO10H11247</strain>
    </source>
</reference>
<dbReference type="GO" id="GO:0005737">
    <property type="term" value="C:cytoplasm"/>
    <property type="evidence" value="ECO:0007669"/>
    <property type="project" value="UniProtKB-SubCell"/>
</dbReference>
<gene>
    <name evidence="5" type="ORF">VP01_3240g1</name>
</gene>
<dbReference type="SUPFAM" id="SSF50729">
    <property type="entry name" value="PH domain-like"/>
    <property type="match status" value="1"/>
</dbReference>
<evidence type="ECO:0000256" key="1">
    <source>
        <dbReference type="ARBA" id="ARBA00004496"/>
    </source>
</evidence>
<proteinExistence type="inferred from homology"/>
<evidence type="ECO:0000313" key="5">
    <source>
        <dbReference type="EMBL" id="KNZ53423.1"/>
    </source>
</evidence>
<protein>
    <recommendedName>
        <fullName evidence="7">mRNA-decapping enzyme C-terminal domain-containing protein</fullName>
    </recommendedName>
</protein>
<comment type="similarity">
    <text evidence="2">Belongs to the DCP1 family.</text>
</comment>
<feature type="region of interest" description="Disordered" evidence="4">
    <location>
        <begin position="438"/>
        <end position="708"/>
    </location>
</feature>
<feature type="compositionally biased region" description="Polar residues" evidence="4">
    <location>
        <begin position="505"/>
        <end position="517"/>
    </location>
</feature>
<dbReference type="OrthoDB" id="440673at2759"/>
<evidence type="ECO:0008006" key="7">
    <source>
        <dbReference type="Google" id="ProtNLM"/>
    </source>
</evidence>
<dbReference type="GO" id="GO:0008047">
    <property type="term" value="F:enzyme activator activity"/>
    <property type="evidence" value="ECO:0007669"/>
    <property type="project" value="InterPro"/>
</dbReference>
<dbReference type="CDD" id="cd09804">
    <property type="entry name" value="Dcp1"/>
    <property type="match status" value="1"/>
</dbReference>
<feature type="region of interest" description="Disordered" evidence="4">
    <location>
        <begin position="290"/>
        <end position="400"/>
    </location>
</feature>
<feature type="compositionally biased region" description="Polar residues" evidence="4">
    <location>
        <begin position="694"/>
        <end position="708"/>
    </location>
</feature>
<dbReference type="GO" id="GO:0000290">
    <property type="term" value="P:deadenylation-dependent decapping of nuclear-transcribed mRNA"/>
    <property type="evidence" value="ECO:0007669"/>
    <property type="project" value="InterPro"/>
</dbReference>
<dbReference type="AlphaFoldDB" id="A0A0L6UY19"/>
<feature type="compositionally biased region" description="Pro residues" evidence="4">
    <location>
        <begin position="569"/>
        <end position="581"/>
    </location>
</feature>
<name>A0A0L6UY19_9BASI</name>
<evidence type="ECO:0000256" key="3">
    <source>
        <dbReference type="ARBA" id="ARBA00022490"/>
    </source>
</evidence>
<feature type="compositionally biased region" description="Polar residues" evidence="4">
    <location>
        <begin position="642"/>
        <end position="658"/>
    </location>
</feature>
<feature type="compositionally biased region" description="Polar residues" evidence="4">
    <location>
        <begin position="461"/>
        <end position="489"/>
    </location>
</feature>
<feature type="compositionally biased region" description="Polar residues" evidence="4">
    <location>
        <begin position="319"/>
        <end position="336"/>
    </location>
</feature>
<feature type="compositionally biased region" description="Basic and acidic residues" evidence="4">
    <location>
        <begin position="308"/>
        <end position="318"/>
    </location>
</feature>